<evidence type="ECO:0000313" key="8">
    <source>
        <dbReference type="EMBL" id="TDD45522.1"/>
    </source>
</evidence>
<dbReference type="GO" id="GO:0005886">
    <property type="term" value="C:plasma membrane"/>
    <property type="evidence" value="ECO:0007669"/>
    <property type="project" value="UniProtKB-SubCell"/>
</dbReference>
<evidence type="ECO:0000256" key="6">
    <source>
        <dbReference type="SAM" id="Phobius"/>
    </source>
</evidence>
<feature type="transmembrane region" description="Helical" evidence="6">
    <location>
        <begin position="21"/>
        <end position="45"/>
    </location>
</feature>
<feature type="transmembrane region" description="Helical" evidence="6">
    <location>
        <begin position="607"/>
        <end position="629"/>
    </location>
</feature>
<feature type="transmembrane region" description="Helical" evidence="6">
    <location>
        <begin position="578"/>
        <end position="601"/>
    </location>
</feature>
<feature type="domain" description="ABC3 transporter permease C-terminal" evidence="7">
    <location>
        <begin position="201"/>
        <end position="313"/>
    </location>
</feature>
<comment type="caution">
    <text evidence="8">The sequence shown here is derived from an EMBL/GenBank/DDBJ whole genome shotgun (WGS) entry which is preliminary data.</text>
</comment>
<evidence type="ECO:0000313" key="9">
    <source>
        <dbReference type="Proteomes" id="UP000295302"/>
    </source>
</evidence>
<evidence type="ECO:0000256" key="5">
    <source>
        <dbReference type="ARBA" id="ARBA00023136"/>
    </source>
</evidence>
<evidence type="ECO:0000256" key="4">
    <source>
        <dbReference type="ARBA" id="ARBA00022989"/>
    </source>
</evidence>
<comment type="subcellular location">
    <subcellularLocation>
        <location evidence="1">Cell membrane</location>
        <topology evidence="1">Multi-pass membrane protein</topology>
    </subcellularLocation>
</comment>
<dbReference type="EMBL" id="SMKQ01000077">
    <property type="protein sequence ID" value="TDD45522.1"/>
    <property type="molecule type" value="Genomic_DNA"/>
</dbReference>
<keyword evidence="2" id="KW-1003">Cell membrane</keyword>
<feature type="transmembrane region" description="Helical" evidence="6">
    <location>
        <begin position="527"/>
        <end position="550"/>
    </location>
</feature>
<feature type="transmembrane region" description="Helical" evidence="6">
    <location>
        <begin position="239"/>
        <end position="269"/>
    </location>
</feature>
<sequence length="646" mass="66306">MNLALTWRLLKGGGRRGMLGTWLTLGAVAVSTALLLFAIAANFAFQARADRGAWRNPVPASSGAVAIEASRYDFVRGRAISVVDLAALGKQAPAPPPGLPRFPRPGETWLSPALAELARQLPADQFAARYPHQAGVLGDEALIHPGELVAVVGRAPDDPAMTAARSEDWIVSQAPVRVASLAGAPSQDATNYQALAVVAGVLMVVPLLVFGGAAARLTVARRDQRLAALRLVGATPGQVVGMTVAEAVMVALAGALTGTVAYVLAAPLLARIEMQGGPWFAGDVFPPPWVFAAVLVAVPLLVGLSAVAGLRRVVVSPLGVAKRETPPALRAVRVVALLAALVMFPLLTRGAGVAIIGTALALVFLCVNLVGPWVVGLIGRITAGTARGPARLLAGRRLVDDPRSAWRTVSGVALTGFVAGFIGLLSPAVLDQPPAGPPQLRVLAPAGQVEQVARQARERLRESGLTATVKPDKSLVVATLGGAADDAALDRARTALAGLVPGRTPTTPSDDKRFGDQLLADVRVGTVVVLAVSFLVAIASSGITAMSSVLDRRQTYGLLRLAGTPLELLDRARRAETLIPLTVMGGGAILVGVFCAMPFMIGGMSTAGAVTLAGCVVVGFAGVIGAGALSRPLLRAVTADPAPRPD</sequence>
<evidence type="ECO:0000256" key="2">
    <source>
        <dbReference type="ARBA" id="ARBA00022475"/>
    </source>
</evidence>
<protein>
    <submittedName>
        <fullName evidence="8">ABC transporter permease</fullName>
    </submittedName>
</protein>
<feature type="transmembrane region" description="Helical" evidence="6">
    <location>
        <begin position="194"/>
        <end position="219"/>
    </location>
</feature>
<evidence type="ECO:0000256" key="1">
    <source>
        <dbReference type="ARBA" id="ARBA00004651"/>
    </source>
</evidence>
<dbReference type="OrthoDB" id="4871813at2"/>
<feature type="transmembrane region" description="Helical" evidence="6">
    <location>
        <begin position="404"/>
        <end position="430"/>
    </location>
</feature>
<proteinExistence type="predicted"/>
<name>A0A4R4YPR7_9ACTN</name>
<reference evidence="8 9" key="1">
    <citation type="submission" date="2019-03" db="EMBL/GenBank/DDBJ databases">
        <title>Draft genome sequences of novel Actinobacteria.</title>
        <authorList>
            <person name="Sahin N."/>
            <person name="Ay H."/>
            <person name="Saygin H."/>
        </authorList>
    </citation>
    <scope>NUCLEOTIDE SEQUENCE [LARGE SCALE GENOMIC DNA]</scope>
    <source>
        <strain evidence="8 9">CH32</strain>
    </source>
</reference>
<evidence type="ECO:0000256" key="3">
    <source>
        <dbReference type="ARBA" id="ARBA00022692"/>
    </source>
</evidence>
<dbReference type="InterPro" id="IPR003838">
    <property type="entry name" value="ABC3_permease_C"/>
</dbReference>
<gene>
    <name evidence="8" type="ORF">E1286_23680</name>
</gene>
<accession>A0A4R4YPR7</accession>
<keyword evidence="4 6" id="KW-1133">Transmembrane helix</keyword>
<keyword evidence="5 6" id="KW-0472">Membrane</keyword>
<feature type="transmembrane region" description="Helical" evidence="6">
    <location>
        <begin position="354"/>
        <end position="383"/>
    </location>
</feature>
<feature type="transmembrane region" description="Helical" evidence="6">
    <location>
        <begin position="331"/>
        <end position="348"/>
    </location>
</feature>
<dbReference type="AlphaFoldDB" id="A0A4R4YPR7"/>
<evidence type="ECO:0000259" key="7">
    <source>
        <dbReference type="Pfam" id="PF02687"/>
    </source>
</evidence>
<dbReference type="Proteomes" id="UP000295302">
    <property type="component" value="Unassembled WGS sequence"/>
</dbReference>
<keyword evidence="9" id="KW-1185">Reference proteome</keyword>
<keyword evidence="3 6" id="KW-0812">Transmembrane</keyword>
<feature type="transmembrane region" description="Helical" evidence="6">
    <location>
        <begin position="289"/>
        <end position="310"/>
    </location>
</feature>
<dbReference type="RefSeq" id="WP_132615631.1">
    <property type="nucleotide sequence ID" value="NZ_SMKQ01000077.1"/>
</dbReference>
<organism evidence="8 9">
    <name type="scientific">Nonomuraea terrae</name>
    <dbReference type="NCBI Taxonomy" id="2530383"/>
    <lineage>
        <taxon>Bacteria</taxon>
        <taxon>Bacillati</taxon>
        <taxon>Actinomycetota</taxon>
        <taxon>Actinomycetes</taxon>
        <taxon>Streptosporangiales</taxon>
        <taxon>Streptosporangiaceae</taxon>
        <taxon>Nonomuraea</taxon>
    </lineage>
</organism>
<dbReference type="Pfam" id="PF02687">
    <property type="entry name" value="FtsX"/>
    <property type="match status" value="1"/>
</dbReference>